<dbReference type="EMBL" id="JACHLC010000001">
    <property type="protein sequence ID" value="MBB6369094.1"/>
    <property type="molecule type" value="Genomic_DNA"/>
</dbReference>
<reference evidence="1 2" key="1">
    <citation type="submission" date="2020-08" db="EMBL/GenBank/DDBJ databases">
        <title>Functional genomics of gut bacteria from endangered species of beetles.</title>
        <authorList>
            <person name="Carlos-Shanley C."/>
        </authorList>
    </citation>
    <scope>NUCLEOTIDE SEQUENCE [LARGE SCALE GENOMIC DNA]</scope>
    <source>
        <strain evidence="1 2">S00136</strain>
    </source>
</reference>
<proteinExistence type="predicted"/>
<dbReference type="AlphaFoldDB" id="A0A841MX26"/>
<comment type="caution">
    <text evidence="1">The sequence shown here is derived from an EMBL/GenBank/DDBJ whole genome shotgun (WGS) entry which is preliminary data.</text>
</comment>
<gene>
    <name evidence="1" type="ORF">HNP36_000147</name>
</gene>
<sequence length="55" mass="5730">MKKVTPRKSIKVLNSKKMRSVTGGDATETTSVPHKKLSDVAPILIGGVLIGAAAQ</sequence>
<accession>A0A841MX26</accession>
<evidence type="ECO:0000313" key="2">
    <source>
        <dbReference type="Proteomes" id="UP000589738"/>
    </source>
</evidence>
<dbReference type="RefSeq" id="WP_228456202.1">
    <property type="nucleotide sequence ID" value="NZ_JACHLC010000001.1"/>
</dbReference>
<name>A0A841MX26_9FLAO</name>
<evidence type="ECO:0000313" key="1">
    <source>
        <dbReference type="EMBL" id="MBB6369094.1"/>
    </source>
</evidence>
<dbReference type="Proteomes" id="UP000589738">
    <property type="component" value="Unassembled WGS sequence"/>
</dbReference>
<protein>
    <submittedName>
        <fullName evidence="1">Uncharacterized protein</fullName>
    </submittedName>
</protein>
<keyword evidence="2" id="KW-1185">Reference proteome</keyword>
<organism evidence="1 2">
    <name type="scientific">Chryseobacterium shigense</name>
    <dbReference type="NCBI Taxonomy" id="297244"/>
    <lineage>
        <taxon>Bacteria</taxon>
        <taxon>Pseudomonadati</taxon>
        <taxon>Bacteroidota</taxon>
        <taxon>Flavobacteriia</taxon>
        <taxon>Flavobacteriales</taxon>
        <taxon>Weeksellaceae</taxon>
        <taxon>Chryseobacterium group</taxon>
        <taxon>Chryseobacterium</taxon>
    </lineage>
</organism>